<keyword evidence="2" id="KW-1133">Transmembrane helix</keyword>
<dbReference type="SUPFAM" id="SSF63817">
    <property type="entry name" value="Sortase"/>
    <property type="match status" value="1"/>
</dbReference>
<evidence type="ECO:0000313" key="3">
    <source>
        <dbReference type="EMBL" id="RJR27965.1"/>
    </source>
</evidence>
<comment type="caution">
    <text evidence="3">The sequence shown here is derived from an EMBL/GenBank/DDBJ whole genome shotgun (WGS) entry which is preliminary data.</text>
</comment>
<dbReference type="Pfam" id="PF04203">
    <property type="entry name" value="Sortase"/>
    <property type="match status" value="1"/>
</dbReference>
<evidence type="ECO:0000256" key="2">
    <source>
        <dbReference type="SAM" id="Phobius"/>
    </source>
</evidence>
<dbReference type="EMBL" id="QZJF01000005">
    <property type="protein sequence ID" value="RJR27965.1"/>
    <property type="molecule type" value="Genomic_DNA"/>
</dbReference>
<gene>
    <name evidence="3" type="ORF">C4561_00450</name>
</gene>
<proteinExistence type="predicted"/>
<accession>A0A3A4ZFM8</accession>
<evidence type="ECO:0000313" key="4">
    <source>
        <dbReference type="Proteomes" id="UP000265540"/>
    </source>
</evidence>
<evidence type="ECO:0000256" key="1">
    <source>
        <dbReference type="ARBA" id="ARBA00022801"/>
    </source>
</evidence>
<dbReference type="Gene3D" id="2.40.260.10">
    <property type="entry name" value="Sortase"/>
    <property type="match status" value="1"/>
</dbReference>
<reference evidence="3 4" key="1">
    <citation type="journal article" date="2017" name="ISME J.">
        <title>Energy and carbon metabolisms in a deep terrestrial subsurface fluid microbial community.</title>
        <authorList>
            <person name="Momper L."/>
            <person name="Jungbluth S.P."/>
            <person name="Lee M.D."/>
            <person name="Amend J.P."/>
        </authorList>
    </citation>
    <scope>NUCLEOTIDE SEQUENCE [LARGE SCALE GENOMIC DNA]</scope>
    <source>
        <strain evidence="3">SURF_46</strain>
    </source>
</reference>
<keyword evidence="1" id="KW-0378">Hydrolase</keyword>
<organism evidence="3 4">
    <name type="scientific">candidate division WWE3 bacterium</name>
    <dbReference type="NCBI Taxonomy" id="2053526"/>
    <lineage>
        <taxon>Bacteria</taxon>
        <taxon>Katanobacteria</taxon>
    </lineage>
</organism>
<keyword evidence="2" id="KW-0812">Transmembrane</keyword>
<dbReference type="InterPro" id="IPR005754">
    <property type="entry name" value="Sortase"/>
</dbReference>
<dbReference type="InterPro" id="IPR042001">
    <property type="entry name" value="Sortase_F"/>
</dbReference>
<name>A0A3A4ZFM8_UNCKA</name>
<dbReference type="CDD" id="cd05829">
    <property type="entry name" value="Sortase_F"/>
    <property type="match status" value="1"/>
</dbReference>
<dbReference type="GO" id="GO:0016787">
    <property type="term" value="F:hydrolase activity"/>
    <property type="evidence" value="ECO:0007669"/>
    <property type="project" value="UniProtKB-KW"/>
</dbReference>
<sequence>MNNKMRLRYRIEYVLDKLILDKRVGLAVAVLSPLFFMGSALYLSGYAKYVGIDNKFGEIVSFISKSDKNQASPENTEDPQSGEVKSAFEEALKPIYTAPSRLFTDDGKIDVELIEVGVDDTGMLVSPKDWNKGGWFRSGSRPGETGNLIINAHYDNNYAQPAAFWELKNVKVDDKLTVLDKFGKSYTYVVSESFLVDINDPNRLQIFENAENNSTMTLITCGGVWLPGQSTYNKRLVVKGILLTD</sequence>
<dbReference type="AlphaFoldDB" id="A0A3A4ZFM8"/>
<feature type="transmembrane region" description="Helical" evidence="2">
    <location>
        <begin position="24"/>
        <end position="43"/>
    </location>
</feature>
<keyword evidence="2" id="KW-0472">Membrane</keyword>
<dbReference type="Proteomes" id="UP000265540">
    <property type="component" value="Unassembled WGS sequence"/>
</dbReference>
<dbReference type="InterPro" id="IPR023365">
    <property type="entry name" value="Sortase_dom-sf"/>
</dbReference>
<protein>
    <submittedName>
        <fullName evidence="3">Class F sortase</fullName>
    </submittedName>
</protein>